<feature type="chain" id="PRO_5040171377" evidence="2">
    <location>
        <begin position="30"/>
        <end position="365"/>
    </location>
</feature>
<feature type="compositionally biased region" description="Low complexity" evidence="1">
    <location>
        <begin position="264"/>
        <end position="306"/>
    </location>
</feature>
<protein>
    <submittedName>
        <fullName evidence="3">Uncharacterized protein</fullName>
    </submittedName>
</protein>
<reference evidence="3" key="1">
    <citation type="journal article" date="2020" name="Stud. Mycol.">
        <title>101 Dothideomycetes genomes: a test case for predicting lifestyles and emergence of pathogens.</title>
        <authorList>
            <person name="Haridas S."/>
            <person name="Albert R."/>
            <person name="Binder M."/>
            <person name="Bloem J."/>
            <person name="Labutti K."/>
            <person name="Salamov A."/>
            <person name="Andreopoulos B."/>
            <person name="Baker S."/>
            <person name="Barry K."/>
            <person name="Bills G."/>
            <person name="Bluhm B."/>
            <person name="Cannon C."/>
            <person name="Castanera R."/>
            <person name="Culley D."/>
            <person name="Daum C."/>
            <person name="Ezra D."/>
            <person name="Gonzalez J."/>
            <person name="Henrissat B."/>
            <person name="Kuo A."/>
            <person name="Liang C."/>
            <person name="Lipzen A."/>
            <person name="Lutzoni F."/>
            <person name="Magnuson J."/>
            <person name="Mondo S."/>
            <person name="Nolan M."/>
            <person name="Ohm R."/>
            <person name="Pangilinan J."/>
            <person name="Park H.-J."/>
            <person name="Ramirez L."/>
            <person name="Alfaro M."/>
            <person name="Sun H."/>
            <person name="Tritt A."/>
            <person name="Yoshinaga Y."/>
            <person name="Zwiers L.-H."/>
            <person name="Turgeon B."/>
            <person name="Goodwin S."/>
            <person name="Spatafora J."/>
            <person name="Crous P."/>
            <person name="Grigoriev I."/>
        </authorList>
    </citation>
    <scope>NUCLEOTIDE SEQUENCE</scope>
    <source>
        <strain evidence="3">CBS 101060</strain>
    </source>
</reference>
<keyword evidence="2" id="KW-0732">Signal</keyword>
<evidence type="ECO:0000256" key="1">
    <source>
        <dbReference type="SAM" id="MobiDB-lite"/>
    </source>
</evidence>
<dbReference type="Proteomes" id="UP000799429">
    <property type="component" value="Unassembled WGS sequence"/>
</dbReference>
<proteinExistence type="predicted"/>
<name>A0A9P4S676_9PEZI</name>
<organism evidence="3 4">
    <name type="scientific">Patellaria atrata CBS 101060</name>
    <dbReference type="NCBI Taxonomy" id="1346257"/>
    <lineage>
        <taxon>Eukaryota</taxon>
        <taxon>Fungi</taxon>
        <taxon>Dikarya</taxon>
        <taxon>Ascomycota</taxon>
        <taxon>Pezizomycotina</taxon>
        <taxon>Dothideomycetes</taxon>
        <taxon>Dothideomycetes incertae sedis</taxon>
        <taxon>Patellariales</taxon>
        <taxon>Patellariaceae</taxon>
        <taxon>Patellaria</taxon>
    </lineage>
</organism>
<evidence type="ECO:0000313" key="4">
    <source>
        <dbReference type="Proteomes" id="UP000799429"/>
    </source>
</evidence>
<dbReference type="EMBL" id="MU006103">
    <property type="protein sequence ID" value="KAF2836436.1"/>
    <property type="molecule type" value="Genomic_DNA"/>
</dbReference>
<feature type="compositionally biased region" description="Polar residues" evidence="1">
    <location>
        <begin position="242"/>
        <end position="262"/>
    </location>
</feature>
<feature type="region of interest" description="Disordered" evidence="1">
    <location>
        <begin position="185"/>
        <end position="345"/>
    </location>
</feature>
<accession>A0A9P4S676</accession>
<evidence type="ECO:0000313" key="3">
    <source>
        <dbReference type="EMBL" id="KAF2836436.1"/>
    </source>
</evidence>
<gene>
    <name evidence="3" type="ORF">M501DRAFT_939468</name>
</gene>
<dbReference type="AlphaFoldDB" id="A0A9P4S676"/>
<evidence type="ECO:0000256" key="2">
    <source>
        <dbReference type="SAM" id="SignalP"/>
    </source>
</evidence>
<sequence>MTYQFSTVFSQYLRFIVILLQLFHCEVLSQSINNGFNVVGGQIYTPGLAIVNSPQPFTPMGGDFLHISIDISGNGRLRPPPNNVDPLSQLFNITLFLTSYDTNKNFTISNGTTRAPPLAPILNQEPGSTVKHVNWAWPGCLVGDGQRAGPDSARGQYNITIHQNYRLNGTDFFTIFNLPISVTNSIPERPSRLNDNPEPGPFDGDGGRISCDLLQNRLLSPGDLRGTTNVPSIQPYLEGPVSISSTDQNQDPIIPGSTTVPGFNNPNSNNPSSNNPNSDDPTANDPQNTQSTNNPQNTQNPSFQSPDSSISPQSGGGRDTGDGFVADSPDGFIGRDLPSRNSGSEDATNSMLMLLFLAGVCFITL</sequence>
<comment type="caution">
    <text evidence="3">The sequence shown here is derived from an EMBL/GenBank/DDBJ whole genome shotgun (WGS) entry which is preliminary data.</text>
</comment>
<keyword evidence="4" id="KW-1185">Reference proteome</keyword>
<feature type="signal peptide" evidence="2">
    <location>
        <begin position="1"/>
        <end position="29"/>
    </location>
</feature>
<dbReference type="OrthoDB" id="3267335at2759"/>